<feature type="domain" description="PB1-like" evidence="2">
    <location>
        <begin position="3"/>
        <end position="69"/>
    </location>
</feature>
<accession>A0ABU6TIV8</accession>
<evidence type="ECO:0000256" key="1">
    <source>
        <dbReference type="SAM" id="MobiDB-lite"/>
    </source>
</evidence>
<dbReference type="EMBL" id="JASCZI010091018">
    <property type="protein sequence ID" value="MED6148467.1"/>
    <property type="molecule type" value="Genomic_DNA"/>
</dbReference>
<dbReference type="Pfam" id="PF26130">
    <property type="entry name" value="PB1-like"/>
    <property type="match status" value="1"/>
</dbReference>
<evidence type="ECO:0000313" key="4">
    <source>
        <dbReference type="Proteomes" id="UP001341840"/>
    </source>
</evidence>
<gene>
    <name evidence="3" type="ORF">PIB30_053452</name>
</gene>
<evidence type="ECO:0000259" key="2">
    <source>
        <dbReference type="Pfam" id="PF26130"/>
    </source>
</evidence>
<organism evidence="3 4">
    <name type="scientific">Stylosanthes scabra</name>
    <dbReference type="NCBI Taxonomy" id="79078"/>
    <lineage>
        <taxon>Eukaryota</taxon>
        <taxon>Viridiplantae</taxon>
        <taxon>Streptophyta</taxon>
        <taxon>Embryophyta</taxon>
        <taxon>Tracheophyta</taxon>
        <taxon>Spermatophyta</taxon>
        <taxon>Magnoliopsida</taxon>
        <taxon>eudicotyledons</taxon>
        <taxon>Gunneridae</taxon>
        <taxon>Pentapetalae</taxon>
        <taxon>rosids</taxon>
        <taxon>fabids</taxon>
        <taxon>Fabales</taxon>
        <taxon>Fabaceae</taxon>
        <taxon>Papilionoideae</taxon>
        <taxon>50 kb inversion clade</taxon>
        <taxon>dalbergioids sensu lato</taxon>
        <taxon>Dalbergieae</taxon>
        <taxon>Pterocarpus clade</taxon>
        <taxon>Stylosanthes</taxon>
    </lineage>
</organism>
<proteinExistence type="predicted"/>
<protein>
    <recommendedName>
        <fullName evidence="2">PB1-like domain-containing protein</fullName>
    </recommendedName>
</protein>
<dbReference type="Proteomes" id="UP001341840">
    <property type="component" value="Unassembled WGS sequence"/>
</dbReference>
<reference evidence="3 4" key="1">
    <citation type="journal article" date="2023" name="Plants (Basel)">
        <title>Bridging the Gap: Combining Genomics and Transcriptomics Approaches to Understand Stylosanthes scabra, an Orphan Legume from the Brazilian Caatinga.</title>
        <authorList>
            <person name="Ferreira-Neto J.R.C."/>
            <person name="da Silva M.D."/>
            <person name="Binneck E."/>
            <person name="de Melo N.F."/>
            <person name="da Silva R.H."/>
            <person name="de Melo A.L.T.M."/>
            <person name="Pandolfi V."/>
            <person name="Bustamante F.O."/>
            <person name="Brasileiro-Vidal A.C."/>
            <person name="Benko-Iseppon A.M."/>
        </authorList>
    </citation>
    <scope>NUCLEOTIDE SEQUENCE [LARGE SCALE GENOMIC DNA]</scope>
    <source>
        <tissue evidence="3">Leaves</tissue>
    </source>
</reference>
<comment type="caution">
    <text evidence="3">The sequence shown here is derived from an EMBL/GenBank/DDBJ whole genome shotgun (WGS) entry which is preliminary data.</text>
</comment>
<keyword evidence="4" id="KW-1185">Reference proteome</keyword>
<feature type="region of interest" description="Disordered" evidence="1">
    <location>
        <begin position="94"/>
        <end position="150"/>
    </location>
</feature>
<name>A0ABU6TIV8_9FABA</name>
<sequence length="163" mass="18213">MGEDRRSLLEVVQLVTKIGYPKNGIAAIWFKSVAENTEDGLKMLRPDKDALELAQIGVRDDIVEMYVVHKHSFYKKSCTIEKIEVEEVVGPVGLGVGPIDDNHKESSTELEGGFAELEDSESRSDDDSQDEDFEPTSDGSNTDLPWSDIESAFEPNSLFWVME</sequence>
<dbReference type="InterPro" id="IPR058594">
    <property type="entry name" value="PB1-like_dom_pln"/>
</dbReference>
<evidence type="ECO:0000313" key="3">
    <source>
        <dbReference type="EMBL" id="MED6148467.1"/>
    </source>
</evidence>